<dbReference type="PANTHER" id="PTHR30193:SF1">
    <property type="entry name" value="ABC TRANSPORTER PERMEASE PROTEIN YESP-RELATED"/>
    <property type="match status" value="1"/>
</dbReference>
<reference evidence="9" key="2">
    <citation type="journal article" date="2013" name="PLoS ONE">
        <title>Mutational and Structural Analyses of Caldanaerobius polysaccharolyticus Man5B Reveal Novel Active Site Residues for Family 5 Glycoside Hydrolases.</title>
        <authorList>
            <person name="Oyama T."/>
            <person name="Schmitz G.E."/>
            <person name="Dodd D."/>
            <person name="Han Y."/>
            <person name="Burnett A."/>
            <person name="Nagasawa N."/>
            <person name="Mackie R.I."/>
            <person name="Nakamura H."/>
            <person name="Morikawa K."/>
            <person name="Cann I."/>
        </authorList>
    </citation>
    <scope>NUCLEOTIDE SEQUENCE</scope>
    <source>
        <strain evidence="9">KMTHCJ</strain>
    </source>
</reference>
<accession>L0E2W7</accession>
<dbReference type="InterPro" id="IPR035906">
    <property type="entry name" value="MetI-like_sf"/>
</dbReference>
<feature type="transmembrane region" description="Helical" evidence="7">
    <location>
        <begin position="114"/>
        <end position="134"/>
    </location>
</feature>
<keyword evidence="4 7" id="KW-0812">Transmembrane</keyword>
<evidence type="ECO:0000256" key="4">
    <source>
        <dbReference type="ARBA" id="ARBA00022692"/>
    </source>
</evidence>
<dbReference type="CDD" id="cd06261">
    <property type="entry name" value="TM_PBP2"/>
    <property type="match status" value="1"/>
</dbReference>
<name>L0E2W7_9THEO</name>
<feature type="transmembrane region" description="Helical" evidence="7">
    <location>
        <begin position="268"/>
        <end position="289"/>
    </location>
</feature>
<protein>
    <submittedName>
        <fullName evidence="9">Permease</fullName>
    </submittedName>
</protein>
<dbReference type="GO" id="GO:0005886">
    <property type="term" value="C:plasma membrane"/>
    <property type="evidence" value="ECO:0007669"/>
    <property type="project" value="UniProtKB-SubCell"/>
</dbReference>
<dbReference type="PANTHER" id="PTHR30193">
    <property type="entry name" value="ABC TRANSPORTER PERMEASE PROTEIN"/>
    <property type="match status" value="1"/>
</dbReference>
<feature type="transmembrane region" description="Helical" evidence="7">
    <location>
        <begin position="238"/>
        <end position="256"/>
    </location>
</feature>
<keyword evidence="3" id="KW-1003">Cell membrane</keyword>
<evidence type="ECO:0000256" key="3">
    <source>
        <dbReference type="ARBA" id="ARBA00022475"/>
    </source>
</evidence>
<evidence type="ECO:0000259" key="8">
    <source>
        <dbReference type="PROSITE" id="PS50928"/>
    </source>
</evidence>
<comment type="similarity">
    <text evidence="7">Belongs to the binding-protein-dependent transport system permease family.</text>
</comment>
<dbReference type="PROSITE" id="PS50928">
    <property type="entry name" value="ABC_TM1"/>
    <property type="match status" value="1"/>
</dbReference>
<keyword evidence="2 7" id="KW-0813">Transport</keyword>
<keyword evidence="5 7" id="KW-1133">Transmembrane helix</keyword>
<dbReference type="Gene3D" id="1.10.3720.10">
    <property type="entry name" value="MetI-like"/>
    <property type="match status" value="1"/>
</dbReference>
<evidence type="ECO:0000256" key="2">
    <source>
        <dbReference type="ARBA" id="ARBA00022448"/>
    </source>
</evidence>
<feature type="transmembrane region" description="Helical" evidence="7">
    <location>
        <begin position="21"/>
        <end position="40"/>
    </location>
</feature>
<dbReference type="EMBL" id="KC180757">
    <property type="protein sequence ID" value="AGA35559.1"/>
    <property type="molecule type" value="Genomic_DNA"/>
</dbReference>
<comment type="subcellular location">
    <subcellularLocation>
        <location evidence="1 7">Cell membrane</location>
        <topology evidence="1 7">Multi-pass membrane protein</topology>
    </subcellularLocation>
</comment>
<feature type="transmembrane region" description="Helical" evidence="7">
    <location>
        <begin position="81"/>
        <end position="102"/>
    </location>
</feature>
<sequence length="301" mass="33997">MGAVKRGKRMSLEREEAIKGVLFISPWIIGFLVFTLYPFISSFYYSFTRFGGIGTPVFIGLKNYVNLFHDKLFYLSLYNTLYYTVIAVPLGVVLGIAVALLLNQKIRGLSFFRTIIYMPYMVPTVASAILWMWILDPQFGLINSLLASIGIKGPGWLADPAWSKMSLIIMAQWGMGQAVVIYLSGLRNVPTELYESADIDGANIFQKFFHVTLPMMSPVILYNVILGVINSLQYFTQAYIMTSGGPVNSTLFYSLYLFRESFMNYHMGYASAMAWILLVIIAACVYLLFKTSAKYVYYSGE</sequence>
<evidence type="ECO:0000256" key="6">
    <source>
        <dbReference type="ARBA" id="ARBA00023136"/>
    </source>
</evidence>
<organism evidence="9">
    <name type="scientific">Caldanaerobius polysaccharolyticus</name>
    <dbReference type="NCBI Taxonomy" id="44256"/>
    <lineage>
        <taxon>Bacteria</taxon>
        <taxon>Bacillati</taxon>
        <taxon>Bacillota</taxon>
        <taxon>Clostridia</taxon>
        <taxon>Thermoanaerobacterales</taxon>
        <taxon>Thermoanaerobacteraceae</taxon>
        <taxon>Caldanaerobius</taxon>
    </lineage>
</organism>
<evidence type="ECO:0000256" key="7">
    <source>
        <dbReference type="RuleBase" id="RU363032"/>
    </source>
</evidence>
<dbReference type="SUPFAM" id="SSF161098">
    <property type="entry name" value="MetI-like"/>
    <property type="match status" value="1"/>
</dbReference>
<keyword evidence="6 7" id="KW-0472">Membrane</keyword>
<dbReference type="Pfam" id="PF00528">
    <property type="entry name" value="BPD_transp_1"/>
    <property type="match status" value="1"/>
</dbReference>
<evidence type="ECO:0000256" key="5">
    <source>
        <dbReference type="ARBA" id="ARBA00022989"/>
    </source>
</evidence>
<dbReference type="GO" id="GO:0055085">
    <property type="term" value="P:transmembrane transport"/>
    <property type="evidence" value="ECO:0007669"/>
    <property type="project" value="InterPro"/>
</dbReference>
<dbReference type="AlphaFoldDB" id="L0E2W7"/>
<proteinExistence type="inferred from homology"/>
<dbReference type="InterPro" id="IPR000515">
    <property type="entry name" value="MetI-like"/>
</dbReference>
<feature type="domain" description="ABC transmembrane type-1" evidence="8">
    <location>
        <begin position="77"/>
        <end position="288"/>
    </location>
</feature>
<dbReference type="InterPro" id="IPR051393">
    <property type="entry name" value="ABC_transporter_permease"/>
</dbReference>
<evidence type="ECO:0000256" key="1">
    <source>
        <dbReference type="ARBA" id="ARBA00004651"/>
    </source>
</evidence>
<reference evidence="9" key="1">
    <citation type="journal article" date="2010" name="J. Bacteriol.">
        <title>Comparative analyses of two thermophilic enzymes exhibiting both beta-1,4 mannosidic and beta-1,4 glucosidic cleavage activities from Caldanaerobius polysaccharolyticus.</title>
        <authorList>
            <person name="Han Y."/>
            <person name="Dodd D."/>
            <person name="Hespen C.W."/>
            <person name="Ohene-Adjei S."/>
            <person name="Schroeder C.M."/>
            <person name="Mackie R.I."/>
            <person name="Cann I.K."/>
        </authorList>
    </citation>
    <scope>NUCLEOTIDE SEQUENCE</scope>
    <source>
        <strain evidence="9">KMTHCJ</strain>
    </source>
</reference>
<evidence type="ECO:0000313" key="9">
    <source>
        <dbReference type="EMBL" id="AGA35559.1"/>
    </source>
</evidence>
<feature type="transmembrane region" description="Helical" evidence="7">
    <location>
        <begin position="204"/>
        <end position="226"/>
    </location>
</feature>